<evidence type="ECO:0000256" key="3">
    <source>
        <dbReference type="SAM" id="SignalP"/>
    </source>
</evidence>
<keyword evidence="2" id="KW-0812">Transmembrane</keyword>
<keyword evidence="3" id="KW-0732">Signal</keyword>
<evidence type="ECO:0000313" key="5">
    <source>
        <dbReference type="Proteomes" id="UP000649617"/>
    </source>
</evidence>
<dbReference type="AlphaFoldDB" id="A0A812YJR0"/>
<feature type="compositionally biased region" description="Polar residues" evidence="1">
    <location>
        <begin position="209"/>
        <end position="221"/>
    </location>
</feature>
<protein>
    <submittedName>
        <fullName evidence="4">Uncharacterized protein</fullName>
    </submittedName>
</protein>
<keyword evidence="2" id="KW-0472">Membrane</keyword>
<proteinExistence type="predicted"/>
<feature type="chain" id="PRO_5044493104" evidence="3">
    <location>
        <begin position="20"/>
        <end position="241"/>
    </location>
</feature>
<feature type="signal peptide" evidence="3">
    <location>
        <begin position="1"/>
        <end position="19"/>
    </location>
</feature>
<dbReference type="Proteomes" id="UP000649617">
    <property type="component" value="Unassembled WGS sequence"/>
</dbReference>
<keyword evidence="5" id="KW-1185">Reference proteome</keyword>
<feature type="transmembrane region" description="Helical" evidence="2">
    <location>
        <begin position="117"/>
        <end position="136"/>
    </location>
</feature>
<feature type="transmembrane region" description="Helical" evidence="2">
    <location>
        <begin position="77"/>
        <end position="97"/>
    </location>
</feature>
<reference evidence="4" key="1">
    <citation type="submission" date="2021-02" db="EMBL/GenBank/DDBJ databases">
        <authorList>
            <person name="Dougan E. K."/>
            <person name="Rhodes N."/>
            <person name="Thang M."/>
            <person name="Chan C."/>
        </authorList>
    </citation>
    <scope>NUCLEOTIDE SEQUENCE</scope>
</reference>
<feature type="region of interest" description="Disordered" evidence="1">
    <location>
        <begin position="209"/>
        <end position="241"/>
    </location>
</feature>
<name>A0A812YJR0_SYMPI</name>
<evidence type="ECO:0000256" key="1">
    <source>
        <dbReference type="SAM" id="MobiDB-lite"/>
    </source>
</evidence>
<evidence type="ECO:0000313" key="4">
    <source>
        <dbReference type="EMBL" id="CAE7781687.1"/>
    </source>
</evidence>
<feature type="transmembrane region" description="Helical" evidence="2">
    <location>
        <begin position="41"/>
        <end position="65"/>
    </location>
</feature>
<dbReference type="EMBL" id="CAJNIZ010048081">
    <property type="protein sequence ID" value="CAE7781687.1"/>
    <property type="molecule type" value="Genomic_DNA"/>
</dbReference>
<dbReference type="OrthoDB" id="10616073at2759"/>
<accession>A0A812YJR0</accession>
<comment type="caution">
    <text evidence="4">The sequence shown here is derived from an EMBL/GenBank/DDBJ whole genome shotgun (WGS) entry which is preliminary data.</text>
</comment>
<keyword evidence="2" id="KW-1133">Transmembrane helix</keyword>
<gene>
    <name evidence="4" type="ORF">SPIL2461_LOCUS23245</name>
</gene>
<evidence type="ECO:0000256" key="2">
    <source>
        <dbReference type="SAM" id="Phobius"/>
    </source>
</evidence>
<sequence length="241" mass="24983">MSHALAAVLFSLPTSLGLACSWLVADPGTSEISRPGDSNSALLIAAAATAMLCRALRCSSGAFLLQRAGVDNSLGGLFFVGGFSGFFGSMLVLPLTLGHLPLKAGDVVSAETFDVSVIAIAALCLGAAETLSRLAVLRHSDTVTAATLDAGILPLAALTARSMGLASSSRYMPSEFLALAILLLSFLMQFCSRTLRRAYQADDAPQTNPVLLGRSGSSMGEDQTGWGEVSLSSSKLRLRQV</sequence>
<organism evidence="4 5">
    <name type="scientific">Symbiodinium pilosum</name>
    <name type="common">Dinoflagellate</name>
    <dbReference type="NCBI Taxonomy" id="2952"/>
    <lineage>
        <taxon>Eukaryota</taxon>
        <taxon>Sar</taxon>
        <taxon>Alveolata</taxon>
        <taxon>Dinophyceae</taxon>
        <taxon>Suessiales</taxon>
        <taxon>Symbiodiniaceae</taxon>
        <taxon>Symbiodinium</taxon>
    </lineage>
</organism>